<dbReference type="EMBL" id="JBHULX010000004">
    <property type="protein sequence ID" value="MFD2590612.1"/>
    <property type="molecule type" value="Genomic_DNA"/>
</dbReference>
<dbReference type="Proteomes" id="UP001597459">
    <property type="component" value="Unassembled WGS sequence"/>
</dbReference>
<evidence type="ECO:0000313" key="2">
    <source>
        <dbReference type="EMBL" id="MFD2590612.1"/>
    </source>
</evidence>
<sequence>MKLSNLLIFLVCSLMTSCSSQSIFDFSKIKMPLDASEVLKPDFQVKKSKLKLDKLSRYTSEDKNMFVFDKITFLKSFSDEYQSSTSVEFFIDDNLGQVLGAHLKTFDDKNGRELYKRIQELFGAPNYYNKNEDFFNGAWEVDNTLFLLKQNYTTKIGGIQTMSSNLIVLRYEKEELINHFLFEGFSKYLDYIHARKEVKEQKKYTYLDFVKNQEDDFFGKNKYQEELENNLPL</sequence>
<protein>
    <recommendedName>
        <fullName evidence="4">Lipoprotein</fullName>
    </recommendedName>
</protein>
<evidence type="ECO:0000313" key="3">
    <source>
        <dbReference type="Proteomes" id="UP001597459"/>
    </source>
</evidence>
<keyword evidence="3" id="KW-1185">Reference proteome</keyword>
<feature type="chain" id="PRO_5046912859" description="Lipoprotein" evidence="1">
    <location>
        <begin position="23"/>
        <end position="233"/>
    </location>
</feature>
<name>A0ABW5N4Z9_9FLAO</name>
<dbReference type="PROSITE" id="PS51257">
    <property type="entry name" value="PROKAR_LIPOPROTEIN"/>
    <property type="match status" value="1"/>
</dbReference>
<feature type="signal peptide" evidence="1">
    <location>
        <begin position="1"/>
        <end position="22"/>
    </location>
</feature>
<reference evidence="3" key="1">
    <citation type="journal article" date="2019" name="Int. J. Syst. Evol. Microbiol.">
        <title>The Global Catalogue of Microorganisms (GCM) 10K type strain sequencing project: providing services to taxonomists for standard genome sequencing and annotation.</title>
        <authorList>
            <consortium name="The Broad Institute Genomics Platform"/>
            <consortium name="The Broad Institute Genome Sequencing Center for Infectious Disease"/>
            <person name="Wu L."/>
            <person name="Ma J."/>
        </authorList>
    </citation>
    <scope>NUCLEOTIDE SEQUENCE [LARGE SCALE GENOMIC DNA]</scope>
    <source>
        <strain evidence="3">KCTC 42423</strain>
    </source>
</reference>
<proteinExistence type="predicted"/>
<gene>
    <name evidence="2" type="ORF">ACFSTE_07180</name>
</gene>
<keyword evidence="1" id="KW-0732">Signal</keyword>
<evidence type="ECO:0008006" key="4">
    <source>
        <dbReference type="Google" id="ProtNLM"/>
    </source>
</evidence>
<accession>A0ABW5N4Z9</accession>
<organism evidence="2 3">
    <name type="scientific">Aquimarina hainanensis</name>
    <dbReference type="NCBI Taxonomy" id="1578017"/>
    <lineage>
        <taxon>Bacteria</taxon>
        <taxon>Pseudomonadati</taxon>
        <taxon>Bacteroidota</taxon>
        <taxon>Flavobacteriia</taxon>
        <taxon>Flavobacteriales</taxon>
        <taxon>Flavobacteriaceae</taxon>
        <taxon>Aquimarina</taxon>
    </lineage>
</organism>
<evidence type="ECO:0000256" key="1">
    <source>
        <dbReference type="SAM" id="SignalP"/>
    </source>
</evidence>
<dbReference type="RefSeq" id="WP_176028529.1">
    <property type="nucleotide sequence ID" value="NZ_JBHSJV010000001.1"/>
</dbReference>
<comment type="caution">
    <text evidence="2">The sequence shown here is derived from an EMBL/GenBank/DDBJ whole genome shotgun (WGS) entry which is preliminary data.</text>
</comment>